<dbReference type="PANTHER" id="PTHR30055">
    <property type="entry name" value="HTH-TYPE TRANSCRIPTIONAL REGULATOR RUTR"/>
    <property type="match status" value="1"/>
</dbReference>
<evidence type="ECO:0000256" key="4">
    <source>
        <dbReference type="PROSITE-ProRule" id="PRU00335"/>
    </source>
</evidence>
<dbReference type="PANTHER" id="PTHR30055:SF234">
    <property type="entry name" value="HTH-TYPE TRANSCRIPTIONAL REGULATOR BETI"/>
    <property type="match status" value="1"/>
</dbReference>
<evidence type="ECO:0000313" key="6">
    <source>
        <dbReference type="EMBL" id="MDQ0463685.1"/>
    </source>
</evidence>
<gene>
    <name evidence="6" type="ORF">QO010_001456</name>
</gene>
<dbReference type="EMBL" id="JAUSVS010000002">
    <property type="protein sequence ID" value="MDQ0463685.1"/>
    <property type="molecule type" value="Genomic_DNA"/>
</dbReference>
<dbReference type="Gene3D" id="1.10.357.10">
    <property type="entry name" value="Tetracycline Repressor, domain 2"/>
    <property type="match status" value="1"/>
</dbReference>
<dbReference type="Pfam" id="PF00440">
    <property type="entry name" value="TetR_N"/>
    <property type="match status" value="1"/>
</dbReference>
<organism evidence="6 7">
    <name type="scientific">Caulobacter ginsengisoli</name>
    <dbReference type="NCBI Taxonomy" id="400775"/>
    <lineage>
        <taxon>Bacteria</taxon>
        <taxon>Pseudomonadati</taxon>
        <taxon>Pseudomonadota</taxon>
        <taxon>Alphaproteobacteria</taxon>
        <taxon>Caulobacterales</taxon>
        <taxon>Caulobacteraceae</taxon>
        <taxon>Caulobacter</taxon>
    </lineage>
</organism>
<dbReference type="SUPFAM" id="SSF46689">
    <property type="entry name" value="Homeodomain-like"/>
    <property type="match status" value="1"/>
</dbReference>
<dbReference type="PROSITE" id="PS50977">
    <property type="entry name" value="HTH_TETR_2"/>
    <property type="match status" value="1"/>
</dbReference>
<dbReference type="PRINTS" id="PR00455">
    <property type="entry name" value="HTHTETR"/>
</dbReference>
<accession>A0ABU0INX6</accession>
<proteinExistence type="predicted"/>
<dbReference type="Proteomes" id="UP001228905">
    <property type="component" value="Unassembled WGS sequence"/>
</dbReference>
<keyword evidence="7" id="KW-1185">Reference proteome</keyword>
<evidence type="ECO:0000259" key="5">
    <source>
        <dbReference type="PROSITE" id="PS50977"/>
    </source>
</evidence>
<dbReference type="RefSeq" id="WP_307347807.1">
    <property type="nucleotide sequence ID" value="NZ_JAUSVS010000002.1"/>
</dbReference>
<evidence type="ECO:0000313" key="7">
    <source>
        <dbReference type="Proteomes" id="UP001228905"/>
    </source>
</evidence>
<sequence>MTLVETKRRISAEARRDGLLEAAARLIVEQGLVACTLEAVGEAAGVSKALVYKHFANRPALFEALIEREFAEIRRRGLSLAPVGTPLAQAREPYLRSYLRYLAERGAVLRSLLGDPTIASLTARQRRGERGGIEGYFVKGVMEAYGLPKDLAMLGLRMTLYAPESAIGWMTRTGFDLDRAAEFWATFLEGGWRAAAGKFGTD</sequence>
<keyword evidence="3" id="KW-0804">Transcription</keyword>
<feature type="domain" description="HTH tetR-type" evidence="5">
    <location>
        <begin position="13"/>
        <end position="73"/>
    </location>
</feature>
<reference evidence="6 7" key="1">
    <citation type="submission" date="2023-07" db="EMBL/GenBank/DDBJ databases">
        <title>Genomic Encyclopedia of Type Strains, Phase IV (KMG-IV): sequencing the most valuable type-strain genomes for metagenomic binning, comparative biology and taxonomic classification.</title>
        <authorList>
            <person name="Goeker M."/>
        </authorList>
    </citation>
    <scope>NUCLEOTIDE SEQUENCE [LARGE SCALE GENOMIC DNA]</scope>
    <source>
        <strain evidence="6 7">DSM 18695</strain>
    </source>
</reference>
<feature type="DNA-binding region" description="H-T-H motif" evidence="4">
    <location>
        <begin position="36"/>
        <end position="55"/>
    </location>
</feature>
<protein>
    <submittedName>
        <fullName evidence="6">AcrR family transcriptional regulator</fullName>
    </submittedName>
</protein>
<evidence type="ECO:0000256" key="2">
    <source>
        <dbReference type="ARBA" id="ARBA00023125"/>
    </source>
</evidence>
<comment type="caution">
    <text evidence="6">The sequence shown here is derived from an EMBL/GenBank/DDBJ whole genome shotgun (WGS) entry which is preliminary data.</text>
</comment>
<keyword evidence="1" id="KW-0805">Transcription regulation</keyword>
<evidence type="ECO:0000256" key="3">
    <source>
        <dbReference type="ARBA" id="ARBA00023163"/>
    </source>
</evidence>
<dbReference type="InterPro" id="IPR001647">
    <property type="entry name" value="HTH_TetR"/>
</dbReference>
<name>A0ABU0INX6_9CAUL</name>
<dbReference type="InterPro" id="IPR009057">
    <property type="entry name" value="Homeodomain-like_sf"/>
</dbReference>
<keyword evidence="2 4" id="KW-0238">DNA-binding</keyword>
<dbReference type="InterPro" id="IPR050109">
    <property type="entry name" value="HTH-type_TetR-like_transc_reg"/>
</dbReference>
<evidence type="ECO:0000256" key="1">
    <source>
        <dbReference type="ARBA" id="ARBA00023015"/>
    </source>
</evidence>